<dbReference type="PANTHER" id="PTHR11089">
    <property type="entry name" value="GTP-BINDING PROTEIN-RELATED"/>
    <property type="match status" value="1"/>
</dbReference>
<comment type="subunit">
    <text evidence="6">Interacts with LYAR and RPL23A. Interacts with the nuclear importin-beta receptor and, at a lower extent, with importin-alpha.</text>
</comment>
<organism evidence="10">
    <name type="scientific">Ornithodoros turicata</name>
    <dbReference type="NCBI Taxonomy" id="34597"/>
    <lineage>
        <taxon>Eukaryota</taxon>
        <taxon>Metazoa</taxon>
        <taxon>Ecdysozoa</taxon>
        <taxon>Arthropoda</taxon>
        <taxon>Chelicerata</taxon>
        <taxon>Arachnida</taxon>
        <taxon>Acari</taxon>
        <taxon>Parasitiformes</taxon>
        <taxon>Ixodida</taxon>
        <taxon>Ixodoidea</taxon>
        <taxon>Argasidae</taxon>
        <taxon>Ornithodorinae</taxon>
        <taxon>Ornithodoros</taxon>
    </lineage>
</organism>
<evidence type="ECO:0000256" key="1">
    <source>
        <dbReference type="ARBA" id="ARBA00004604"/>
    </source>
</evidence>
<evidence type="ECO:0000256" key="6">
    <source>
        <dbReference type="ARBA" id="ARBA00065814"/>
    </source>
</evidence>
<feature type="domain" description="CP-type G" evidence="9">
    <location>
        <begin position="208"/>
        <end position="369"/>
    </location>
</feature>
<feature type="compositionally biased region" description="Basic residues" evidence="8">
    <location>
        <begin position="874"/>
        <end position="895"/>
    </location>
</feature>
<dbReference type="PANTHER" id="PTHR11089:SF9">
    <property type="entry name" value="NUCLEOLAR GTP-BINDING PROTEIN 2"/>
    <property type="match status" value="1"/>
</dbReference>
<evidence type="ECO:0000259" key="9">
    <source>
        <dbReference type="PROSITE" id="PS51721"/>
    </source>
</evidence>
<evidence type="ECO:0000256" key="7">
    <source>
        <dbReference type="RuleBase" id="RU364023"/>
    </source>
</evidence>
<dbReference type="FunFam" id="1.10.1580.10:FF:000001">
    <property type="entry name" value="Nucleolar GTP-binding protein 2"/>
    <property type="match status" value="1"/>
</dbReference>
<dbReference type="GO" id="GO:0005525">
    <property type="term" value="F:GTP binding"/>
    <property type="evidence" value="ECO:0007669"/>
    <property type="project" value="UniProtKB-KW"/>
</dbReference>
<accession>A0A2R5LP79</accession>
<dbReference type="FunFam" id="3.40.50.300:FF:000559">
    <property type="entry name" value="Nuclear/nucleolar GTPase 2"/>
    <property type="match status" value="1"/>
</dbReference>
<feature type="compositionally biased region" description="Basic and acidic residues" evidence="8">
    <location>
        <begin position="23"/>
        <end position="37"/>
    </location>
</feature>
<dbReference type="Gene3D" id="3.40.50.300">
    <property type="entry name" value="P-loop containing nucleotide triphosphate hydrolases"/>
    <property type="match status" value="1"/>
</dbReference>
<comment type="function">
    <text evidence="5">GTPase that associates with pre-60S ribosomal subunits in the nucleolus and is required for their nuclear export and maturation. May promote cell proliferation possibly by increasing p53/TP53 protein levels, and consequently those of its downstream product CDKN1A/p21, and decreasing RPL23A protein levels.</text>
</comment>
<name>A0A2R5LP79_9ACAR</name>
<feature type="compositionally biased region" description="Basic residues" evidence="8">
    <location>
        <begin position="1"/>
        <end position="14"/>
    </location>
</feature>
<feature type="compositionally biased region" description="Basic and acidic residues" evidence="8">
    <location>
        <begin position="549"/>
        <end position="569"/>
    </location>
</feature>
<dbReference type="Gene3D" id="1.10.1580.10">
    <property type="match status" value="1"/>
</dbReference>
<feature type="compositionally biased region" description="Basic and acidic residues" evidence="8">
    <location>
        <begin position="592"/>
        <end position="613"/>
    </location>
</feature>
<feature type="region of interest" description="Disordered" evidence="8">
    <location>
        <begin position="867"/>
        <end position="895"/>
    </location>
</feature>
<dbReference type="InterPro" id="IPR027417">
    <property type="entry name" value="P-loop_NTPase"/>
</dbReference>
<evidence type="ECO:0000256" key="2">
    <source>
        <dbReference type="ARBA" id="ARBA00022741"/>
    </source>
</evidence>
<feature type="region of interest" description="Disordered" evidence="8">
    <location>
        <begin position="739"/>
        <end position="850"/>
    </location>
</feature>
<dbReference type="InterPro" id="IPR024929">
    <property type="entry name" value="GNL2_CP_dom"/>
</dbReference>
<dbReference type="PROSITE" id="PS51721">
    <property type="entry name" value="G_CP"/>
    <property type="match status" value="1"/>
</dbReference>
<dbReference type="InterPro" id="IPR012971">
    <property type="entry name" value="NOG2_N_dom"/>
</dbReference>
<evidence type="ECO:0000256" key="8">
    <source>
        <dbReference type="SAM" id="MobiDB-lite"/>
    </source>
</evidence>
<comment type="similarity">
    <text evidence="7">Belongs to the TRAFAC class YlqF/YawG GTPase family. NOG2 subfamily.</text>
</comment>
<keyword evidence="3 7" id="KW-0342">GTP-binding</keyword>
<dbReference type="EMBL" id="GGLE01006991">
    <property type="protein sequence ID" value="MBY11117.1"/>
    <property type="molecule type" value="Transcribed_RNA"/>
</dbReference>
<evidence type="ECO:0000256" key="4">
    <source>
        <dbReference type="ARBA" id="ARBA00023242"/>
    </source>
</evidence>
<evidence type="ECO:0000256" key="3">
    <source>
        <dbReference type="ARBA" id="ARBA00023134"/>
    </source>
</evidence>
<feature type="compositionally biased region" description="Basic and acidic residues" evidence="8">
    <location>
        <begin position="834"/>
        <end position="848"/>
    </location>
</feature>
<feature type="region of interest" description="Disordered" evidence="8">
    <location>
        <begin position="522"/>
        <end position="690"/>
    </location>
</feature>
<feature type="compositionally biased region" description="Polar residues" evidence="8">
    <location>
        <begin position="470"/>
        <end position="480"/>
    </location>
</feature>
<proteinExistence type="inferred from homology"/>
<feature type="region of interest" description="Disordered" evidence="8">
    <location>
        <begin position="460"/>
        <end position="504"/>
    </location>
</feature>
<dbReference type="SUPFAM" id="SSF52540">
    <property type="entry name" value="P-loop containing nucleoside triphosphate hydrolases"/>
    <property type="match status" value="1"/>
</dbReference>
<keyword evidence="2 7" id="KW-0547">Nucleotide-binding</keyword>
<dbReference type="InterPro" id="IPR050755">
    <property type="entry name" value="TRAFAC_YlqF/YawG_RiboMat"/>
</dbReference>
<protein>
    <recommendedName>
        <fullName evidence="7">Nucleolar GTP-binding protein 2</fullName>
    </recommendedName>
</protein>
<feature type="region of interest" description="Disordered" evidence="8">
    <location>
        <begin position="1"/>
        <end position="37"/>
    </location>
</feature>
<feature type="compositionally biased region" description="Polar residues" evidence="8">
    <location>
        <begin position="627"/>
        <end position="644"/>
    </location>
</feature>
<sequence length="895" mass="99731">MAKAKKITKGKHTTINKGNHSLNPDRVKKSNDNSMRDKSTIKRLLMYKNSKPYRNRKGKIVKAAPYQSWVNSGTIARVAPNQKWFGNTKVVTQNALQKFQEALGTAMKDPYQVVMKQTKLPVTLLNEKAKNARVHILDTSSYESTFGPKAQRKRPSLPATDLEELVTTADQKSEKYDETKDTDLVREFEHKDLAREEIMSKGQSKRIWNELYKVIDSSDVIIQVLDARDPMGTRSKFIENFLRKEKPYKHLIFVLNKCDLIPTWVTQRWVMILSAEYPTMAFHSSITNPFGKGALINLLRQFSRLHSDKRQISVGFIGYPNVGKSSVINALRAKKVCNVAPLAGETKVWQYITLMRKIYLIDCPGVVYPTGDTDTEIVLKGVVRVENIKDPEDHIPEVLNRVRREYLVKTYKIESWDDATDFLEKLGKRSGKLLKGGDPDISTVAKMVLNDWQRGKLPYFVKPPEEETDGTPQPSNNAAETNKAAVTESKKKASDTKPQPQVLQDLSKIRVVPKFEGSDVKPLLTLGCEDGYDTDEEEKEDENEEEENSEKQDTGSEKNSDGSDEKKESTLVSNEGIESGEAKVDGVGAEAADDKLPNETDIKEGHEKHENGVHETGVSLADDTGETEASATSDAVGTKVTSSDLGDGGIVPDPVTTTESPCVDDVKATESGECNDGASGDNGSEKKNVRWSDSVETLEAKKDTLKAVAERKKTMKRKLSWNDRTLKKDMRIPLIGELTKGTKNPWGQFLNSRPKKKQKTEGDTVETNAAAVEDTEPKMGTAENDGGGEAPELAQACTSKAQSIRPAKKVCPSGTFVVTALKGGQGSSKKHRARRDDSDDETPKLTGKEKRRLMNAQKVKKIGHHFYDYANVKNKPREKKPVNHKLGFRGHTKKK</sequence>
<evidence type="ECO:0000313" key="10">
    <source>
        <dbReference type="EMBL" id="MBY11117.1"/>
    </source>
</evidence>
<dbReference type="GO" id="GO:0005730">
    <property type="term" value="C:nucleolus"/>
    <property type="evidence" value="ECO:0007669"/>
    <property type="project" value="UniProtKB-SubCell"/>
</dbReference>
<dbReference type="InterPro" id="IPR006073">
    <property type="entry name" value="GTP-bd"/>
</dbReference>
<dbReference type="AlphaFoldDB" id="A0A2R5LP79"/>
<dbReference type="InterPro" id="IPR023179">
    <property type="entry name" value="GTP-bd_ortho_bundle_sf"/>
</dbReference>
<comment type="subcellular location">
    <subcellularLocation>
        <location evidence="1 7">Nucleus</location>
        <location evidence="1 7">Nucleolus</location>
    </subcellularLocation>
</comment>
<dbReference type="Pfam" id="PF01926">
    <property type="entry name" value="MMR_HSR1"/>
    <property type="match status" value="1"/>
</dbReference>
<dbReference type="InterPro" id="IPR030378">
    <property type="entry name" value="G_CP_dom"/>
</dbReference>
<dbReference type="Pfam" id="PF08153">
    <property type="entry name" value="NGP1NT"/>
    <property type="match status" value="1"/>
</dbReference>
<feature type="compositionally biased region" description="Acidic residues" evidence="8">
    <location>
        <begin position="530"/>
        <end position="548"/>
    </location>
</feature>
<keyword evidence="4 7" id="KW-0539">Nucleus</keyword>
<reference evidence="10" key="1">
    <citation type="submission" date="2018-03" db="EMBL/GenBank/DDBJ databases">
        <title>The relapsing fever spirochete Borrelia turicatae persists in the highly oxidative environment of its soft-bodied tick vector.</title>
        <authorList>
            <person name="Bourret T.J."/>
            <person name="Boyle W.K."/>
            <person name="Valenzuela J.G."/>
            <person name="Oliveira F."/>
            <person name="Lopez J.E."/>
        </authorList>
    </citation>
    <scope>NUCLEOTIDE SEQUENCE</scope>
    <source>
        <strain evidence="10">Kansas strain/isolate</strain>
        <tissue evidence="10">Salivary glands</tissue>
    </source>
</reference>
<dbReference type="CDD" id="cd01858">
    <property type="entry name" value="NGP_1"/>
    <property type="match status" value="1"/>
</dbReference>
<evidence type="ECO:0000256" key="5">
    <source>
        <dbReference type="ARBA" id="ARBA00054763"/>
    </source>
</evidence>